<comment type="caution">
    <text evidence="1">The sequence shown here is derived from an EMBL/GenBank/DDBJ whole genome shotgun (WGS) entry which is preliminary data.</text>
</comment>
<dbReference type="AlphaFoldDB" id="X1LEC0"/>
<dbReference type="EMBL" id="BARV01004378">
    <property type="protein sequence ID" value="GAI17652.1"/>
    <property type="molecule type" value="Genomic_DNA"/>
</dbReference>
<name>X1LEC0_9ZZZZ</name>
<proteinExistence type="predicted"/>
<accession>X1LEC0</accession>
<organism evidence="1">
    <name type="scientific">marine sediment metagenome</name>
    <dbReference type="NCBI Taxonomy" id="412755"/>
    <lineage>
        <taxon>unclassified sequences</taxon>
        <taxon>metagenomes</taxon>
        <taxon>ecological metagenomes</taxon>
    </lineage>
</organism>
<sequence length="116" mass="12598">MPIADELAVVVRKARYLPELIPFFEATNLAAGDNPIISISQPTVSQEIPVLTDRLSATPNVNVLLKLKADREATHELETISLNAKVDYLPVASGAMPASDTFKWIAPFACTIIHVT</sequence>
<reference evidence="1" key="1">
    <citation type="journal article" date="2014" name="Front. Microbiol.">
        <title>High frequency of phylogenetically diverse reductive dehalogenase-homologous genes in deep subseafloor sedimentary metagenomes.</title>
        <authorList>
            <person name="Kawai M."/>
            <person name="Futagami T."/>
            <person name="Toyoda A."/>
            <person name="Takaki Y."/>
            <person name="Nishi S."/>
            <person name="Hori S."/>
            <person name="Arai W."/>
            <person name="Tsubouchi T."/>
            <person name="Morono Y."/>
            <person name="Uchiyama I."/>
            <person name="Ito T."/>
            <person name="Fujiyama A."/>
            <person name="Inagaki F."/>
            <person name="Takami H."/>
        </authorList>
    </citation>
    <scope>NUCLEOTIDE SEQUENCE</scope>
    <source>
        <strain evidence="1">Expedition CK06-06</strain>
    </source>
</reference>
<evidence type="ECO:0000313" key="1">
    <source>
        <dbReference type="EMBL" id="GAI17652.1"/>
    </source>
</evidence>
<gene>
    <name evidence="1" type="ORF">S06H3_09776</name>
</gene>
<protein>
    <submittedName>
        <fullName evidence="1">Uncharacterized protein</fullName>
    </submittedName>
</protein>
<feature type="non-terminal residue" evidence="1">
    <location>
        <position position="116"/>
    </location>
</feature>